<keyword evidence="6" id="KW-1185">Reference proteome</keyword>
<evidence type="ECO:0000313" key="6">
    <source>
        <dbReference type="Proteomes" id="UP000286974"/>
    </source>
</evidence>
<dbReference type="PROSITE" id="PS51177">
    <property type="entry name" value="LUMAZINE_BIND"/>
    <property type="match status" value="2"/>
</dbReference>
<dbReference type="InterPro" id="IPR026017">
    <property type="entry name" value="Lumazine-bd_dom"/>
</dbReference>
<dbReference type="GO" id="GO:0004746">
    <property type="term" value="F:riboflavin synthase activity"/>
    <property type="evidence" value="ECO:0007669"/>
    <property type="project" value="UniProtKB-UniRule"/>
</dbReference>
<name>A0A401FJ22_9LACO</name>
<gene>
    <name evidence="5" type="ORF">NBRC111893_444</name>
</gene>
<evidence type="ECO:0000256" key="3">
    <source>
        <dbReference type="PROSITE-ProRule" id="PRU00524"/>
    </source>
</evidence>
<comment type="caution">
    <text evidence="5">The sequence shown here is derived from an EMBL/GenBank/DDBJ whole genome shotgun (WGS) entry which is preliminary data.</text>
</comment>
<reference evidence="5 6" key="1">
    <citation type="submission" date="2017-11" db="EMBL/GenBank/DDBJ databases">
        <title>Draft Genome Sequence of Lactobacillus curieae NBRC 111893 isolated from Koso, a Japanese sugar-Vegetable Fermented Beverage.</title>
        <authorList>
            <person name="Chiou T.Y."/>
            <person name="Oshima K."/>
            <person name="Suda W."/>
            <person name="Hattori M."/>
            <person name="Takahashi T."/>
        </authorList>
    </citation>
    <scope>NUCLEOTIDE SEQUENCE [LARGE SCALE GENOMIC DNA]</scope>
    <source>
        <strain evidence="5 6">NBRC111893</strain>
    </source>
</reference>
<dbReference type="NCBIfam" id="NF006767">
    <property type="entry name" value="PRK09289.1"/>
    <property type="match status" value="1"/>
</dbReference>
<dbReference type="RefSeq" id="WP_125007768.1">
    <property type="nucleotide sequence ID" value="NZ_BEXA01000001.1"/>
</dbReference>
<dbReference type="SUPFAM" id="SSF63380">
    <property type="entry name" value="Riboflavin synthase domain-like"/>
    <property type="match status" value="2"/>
</dbReference>
<feature type="domain" description="Lumazine-binding" evidence="4">
    <location>
        <begin position="1"/>
        <end position="95"/>
    </location>
</feature>
<organism evidence="5 6">
    <name type="scientific">Lentilactobacillus kosonis</name>
    <dbReference type="NCBI Taxonomy" id="2810561"/>
    <lineage>
        <taxon>Bacteria</taxon>
        <taxon>Bacillati</taxon>
        <taxon>Bacillota</taxon>
        <taxon>Bacilli</taxon>
        <taxon>Lactobacillales</taxon>
        <taxon>Lactobacillaceae</taxon>
        <taxon>Lentilactobacillus</taxon>
    </lineage>
</organism>
<evidence type="ECO:0000256" key="1">
    <source>
        <dbReference type="ARBA" id="ARBA00022737"/>
    </source>
</evidence>
<feature type="repeat" description="Lumazine-binding" evidence="3">
    <location>
        <begin position="96"/>
        <end position="192"/>
    </location>
</feature>
<dbReference type="CDD" id="cd00402">
    <property type="entry name" value="Riboflavin_synthase_like"/>
    <property type="match status" value="1"/>
</dbReference>
<dbReference type="PIRSF" id="PIRSF000498">
    <property type="entry name" value="Riboflavin_syn_A"/>
    <property type="match status" value="1"/>
</dbReference>
<dbReference type="EC" id="2.5.1.9" evidence="2"/>
<dbReference type="PANTHER" id="PTHR21098">
    <property type="entry name" value="RIBOFLAVIN SYNTHASE ALPHA CHAIN"/>
    <property type="match status" value="1"/>
</dbReference>
<dbReference type="EMBL" id="BEXA01000001">
    <property type="protein sequence ID" value="GAY72298.1"/>
    <property type="molecule type" value="Genomic_DNA"/>
</dbReference>
<dbReference type="InterPro" id="IPR023366">
    <property type="entry name" value="ATP_synth_asu-like_sf"/>
</dbReference>
<sequence>MFTGIIQARSRVLQVVNINESLTLTIAKPKKIVCQVGSSLAINGVCLTVTNLSELGLQVTVMPETYRKTTLKYIKVNDVVNIEPALTLKEPIDGHFVLGHVDQTIPLLEKIADGNSIKLIFELPAPLASFIAYKGSVAIDGTSLTITEVHKKAFTVNLIPYTAANTGLLVAHKAHQYNLEVDVLARYLLQSQLEASV</sequence>
<feature type="domain" description="Lumazine-binding" evidence="4">
    <location>
        <begin position="96"/>
        <end position="192"/>
    </location>
</feature>
<dbReference type="GO" id="GO:0009231">
    <property type="term" value="P:riboflavin biosynthetic process"/>
    <property type="evidence" value="ECO:0007669"/>
    <property type="project" value="TreeGrafter"/>
</dbReference>
<protein>
    <recommendedName>
        <fullName evidence="2">Riboflavin synthase</fullName>
        <ecNumber evidence="2">2.5.1.9</ecNumber>
    </recommendedName>
</protein>
<dbReference type="Pfam" id="PF00677">
    <property type="entry name" value="Lum_binding"/>
    <property type="match status" value="2"/>
</dbReference>
<feature type="repeat" description="Lumazine-binding" evidence="3">
    <location>
        <begin position="1"/>
        <end position="95"/>
    </location>
</feature>
<proteinExistence type="predicted"/>
<dbReference type="Gene3D" id="2.40.30.20">
    <property type="match status" value="2"/>
</dbReference>
<dbReference type="Proteomes" id="UP000286974">
    <property type="component" value="Unassembled WGS sequence"/>
</dbReference>
<keyword evidence="1" id="KW-0677">Repeat</keyword>
<dbReference type="NCBIfam" id="TIGR00187">
    <property type="entry name" value="ribE"/>
    <property type="match status" value="1"/>
</dbReference>
<evidence type="ECO:0000259" key="4">
    <source>
        <dbReference type="PROSITE" id="PS51177"/>
    </source>
</evidence>
<dbReference type="InterPro" id="IPR017938">
    <property type="entry name" value="Riboflavin_synthase-like_b-brl"/>
</dbReference>
<evidence type="ECO:0000313" key="5">
    <source>
        <dbReference type="EMBL" id="GAY72298.1"/>
    </source>
</evidence>
<dbReference type="AlphaFoldDB" id="A0A401FJ22"/>
<dbReference type="OrthoDB" id="9788537at2"/>
<keyword evidence="5" id="KW-0808">Transferase</keyword>
<dbReference type="PANTHER" id="PTHR21098:SF0">
    <property type="entry name" value="RIBOFLAVIN SYNTHASE"/>
    <property type="match status" value="1"/>
</dbReference>
<dbReference type="InterPro" id="IPR001783">
    <property type="entry name" value="Lumazine-bd"/>
</dbReference>
<accession>A0A401FJ22</accession>
<evidence type="ECO:0000256" key="2">
    <source>
        <dbReference type="NCBIfam" id="TIGR00187"/>
    </source>
</evidence>